<evidence type="ECO:0000256" key="8">
    <source>
        <dbReference type="ARBA" id="ARBA00023136"/>
    </source>
</evidence>
<evidence type="ECO:0000256" key="7">
    <source>
        <dbReference type="ARBA" id="ARBA00022989"/>
    </source>
</evidence>
<dbReference type="Proteomes" id="UP000411588">
    <property type="component" value="Unassembled WGS sequence"/>
</dbReference>
<evidence type="ECO:0000313" key="18">
    <source>
        <dbReference type="Proteomes" id="UP000411588"/>
    </source>
</evidence>
<dbReference type="InterPro" id="IPR011867">
    <property type="entry name" value="ModB_ABC"/>
</dbReference>
<feature type="transmembrane region" description="Helical" evidence="9">
    <location>
        <begin position="154"/>
        <end position="176"/>
    </location>
</feature>
<dbReference type="EMBL" id="CAADAN010000006">
    <property type="protein sequence ID" value="VFD32284.1"/>
    <property type="molecule type" value="Genomic_DNA"/>
</dbReference>
<evidence type="ECO:0000313" key="13">
    <source>
        <dbReference type="EMBL" id="CDS84794.1"/>
    </source>
</evidence>
<evidence type="ECO:0000313" key="16">
    <source>
        <dbReference type="EMBL" id="VHY14058.1"/>
    </source>
</evidence>
<dbReference type="AlphaFoldDB" id="A0A069A7D7"/>
<organism evidence="12">
    <name type="scientific">Clostridioides difficile</name>
    <name type="common">Peptoclostridium difficile</name>
    <dbReference type="NCBI Taxonomy" id="1496"/>
    <lineage>
        <taxon>Bacteria</taxon>
        <taxon>Bacillati</taxon>
        <taxon>Bacillota</taxon>
        <taxon>Clostridia</taxon>
        <taxon>Peptostreptococcales</taxon>
        <taxon>Peptostreptococcaceae</taxon>
        <taxon>Clostridioides</taxon>
    </lineage>
</organism>
<reference evidence="15 18" key="2">
    <citation type="submission" date="2019-02" db="EMBL/GenBank/DDBJ databases">
        <authorList>
            <consortium name="Pathogen Informatics"/>
        </authorList>
    </citation>
    <scope>NUCLEOTIDE SEQUENCE [LARGE SCALE GENOMIC DNA]</scope>
    <source>
        <strain evidence="18">clo34</strain>
        <strain evidence="15">Clo34</strain>
        <strain evidence="17">tl291</strain>
        <strain evidence="16">Tl291</strain>
    </source>
</reference>
<keyword evidence="7 9" id="KW-1133">Transmembrane helix</keyword>
<evidence type="ECO:0000256" key="4">
    <source>
        <dbReference type="ARBA" id="ARBA00022475"/>
    </source>
</evidence>
<feature type="domain" description="ABC transmembrane type-1" evidence="11">
    <location>
        <begin position="30"/>
        <end position="233"/>
    </location>
</feature>
<gene>
    <name evidence="12" type="primary">modB</name>
    <name evidence="13" type="synonym">yvgM</name>
    <name evidence="14" type="ORF">BN1095_480103</name>
    <name evidence="12" type="ORF">BN1096_310106</name>
    <name evidence="13" type="ORF">BN1097_320105</name>
    <name evidence="16" type="ORF">SAMEA1402366_02701</name>
    <name evidence="15" type="ORF">SAMEA1402399_01984</name>
</gene>
<dbReference type="PROSITE" id="PS50928">
    <property type="entry name" value="ABC_TM1"/>
    <property type="match status" value="1"/>
</dbReference>
<evidence type="ECO:0000256" key="1">
    <source>
        <dbReference type="ARBA" id="ARBA00004651"/>
    </source>
</evidence>
<sequence length="249" mass="27711">MEIVKLIELLVSLFPFKIKEGKMGTDWSPLWISLKTSILSTIITFVIGIFVSYIMANYRGKWKGLIDGLFTLPLILPPTVVGFFLLLLCGKNGFIGKFLLNFDRTLIFSWTATVISAVVVSFPMMYRTSRSAFEQIDNNMLSAARTLGLNEWKVFFKIAVPLAWPGIIGGLVLSFARALGEFGATLMIAGNIPGKTQTMPIAIFFAVEGGDMNKAMMWVMIIVAISIAMILLLNYWSEFQQKIIGKRCG</sequence>
<dbReference type="Proteomes" id="UP000372533">
    <property type="component" value="Unassembled WGS sequence"/>
</dbReference>
<evidence type="ECO:0000313" key="12">
    <source>
        <dbReference type="EMBL" id="CDS84360.1"/>
    </source>
</evidence>
<dbReference type="EMBL" id="LK932482">
    <property type="protein sequence ID" value="CDS84360.1"/>
    <property type="molecule type" value="Genomic_DNA"/>
</dbReference>
<evidence type="ECO:0000256" key="10">
    <source>
        <dbReference type="RuleBase" id="RU365097"/>
    </source>
</evidence>
<evidence type="ECO:0000256" key="5">
    <source>
        <dbReference type="ARBA" id="ARBA00022505"/>
    </source>
</evidence>
<keyword evidence="6 9" id="KW-0812">Transmembrane</keyword>
<keyword evidence="4 10" id="KW-1003">Cell membrane</keyword>
<dbReference type="PATRIC" id="fig|1496.854.peg.936"/>
<comment type="function">
    <text evidence="10">Part of the binding-protein-dependent transport system for molybdenum; probably responsible for the translocation of the substrate across the membrane.</text>
</comment>
<feature type="transmembrane region" description="Helical" evidence="9">
    <location>
        <begin position="107"/>
        <end position="126"/>
    </location>
</feature>
<evidence type="ECO:0000313" key="17">
    <source>
        <dbReference type="Proteomes" id="UP000372533"/>
    </source>
</evidence>
<dbReference type="InterPro" id="IPR000515">
    <property type="entry name" value="MetI-like"/>
</dbReference>
<evidence type="ECO:0000256" key="6">
    <source>
        <dbReference type="ARBA" id="ARBA00022692"/>
    </source>
</evidence>
<keyword evidence="3 9" id="KW-0813">Transport</keyword>
<dbReference type="PANTHER" id="PTHR30183">
    <property type="entry name" value="MOLYBDENUM TRANSPORT SYSTEM PERMEASE PROTEIN MODB"/>
    <property type="match status" value="1"/>
</dbReference>
<dbReference type="NCBIfam" id="TIGR02141">
    <property type="entry name" value="modB_ABC"/>
    <property type="match status" value="1"/>
</dbReference>
<evidence type="ECO:0000313" key="14">
    <source>
        <dbReference type="EMBL" id="CDT45369.1"/>
    </source>
</evidence>
<dbReference type="CDD" id="cd06261">
    <property type="entry name" value="TM_PBP2"/>
    <property type="match status" value="1"/>
</dbReference>
<evidence type="ECO:0000259" key="11">
    <source>
        <dbReference type="PROSITE" id="PS50928"/>
    </source>
</evidence>
<dbReference type="Pfam" id="PF00528">
    <property type="entry name" value="BPD_transp_1"/>
    <property type="match status" value="1"/>
</dbReference>
<reference evidence="12" key="1">
    <citation type="submission" date="2014-07" db="EMBL/GenBank/DDBJ databases">
        <authorList>
            <person name="Monot Marc"/>
        </authorList>
    </citation>
    <scope>NUCLEOTIDE SEQUENCE</scope>
    <source>
        <strain evidence="14">7032989</strain>
        <strain evidence="13">7032994</strain>
    </source>
</reference>
<feature type="transmembrane region" description="Helical" evidence="9">
    <location>
        <begin position="68"/>
        <end position="87"/>
    </location>
</feature>
<dbReference type="EMBL" id="CAAJVP010000014">
    <property type="protein sequence ID" value="VHY14058.1"/>
    <property type="molecule type" value="Genomic_DNA"/>
</dbReference>
<comment type="subcellular location">
    <subcellularLocation>
        <location evidence="1 9">Cell membrane</location>
        <topology evidence="1 9">Multi-pass membrane protein</topology>
    </subcellularLocation>
</comment>
<evidence type="ECO:0000256" key="3">
    <source>
        <dbReference type="ARBA" id="ARBA00022448"/>
    </source>
</evidence>
<feature type="transmembrane region" description="Helical" evidence="9">
    <location>
        <begin position="215"/>
        <end position="236"/>
    </location>
</feature>
<keyword evidence="5 10" id="KW-0500">Molybdenum</keyword>
<name>A0A069A7D7_CLODI</name>
<dbReference type="PANTHER" id="PTHR30183:SF3">
    <property type="entry name" value="MOLYBDENUM TRANSPORT SYSTEM PERMEASE PROTEIN MODB"/>
    <property type="match status" value="1"/>
</dbReference>
<dbReference type="InterPro" id="IPR035906">
    <property type="entry name" value="MetI-like_sf"/>
</dbReference>
<dbReference type="SUPFAM" id="SSF161098">
    <property type="entry name" value="MetI-like"/>
    <property type="match status" value="1"/>
</dbReference>
<evidence type="ECO:0000313" key="15">
    <source>
        <dbReference type="EMBL" id="VFD32284.1"/>
    </source>
</evidence>
<feature type="transmembrane region" description="Helical" evidence="9">
    <location>
        <begin position="37"/>
        <end position="56"/>
    </location>
</feature>
<proteinExistence type="inferred from homology"/>
<dbReference type="Gene3D" id="1.10.3720.10">
    <property type="entry name" value="MetI-like"/>
    <property type="match status" value="1"/>
</dbReference>
<keyword evidence="8 9" id="KW-0472">Membrane</keyword>
<evidence type="ECO:0000256" key="9">
    <source>
        <dbReference type="RuleBase" id="RU363032"/>
    </source>
</evidence>
<dbReference type="GO" id="GO:0015098">
    <property type="term" value="F:molybdate ion transmembrane transporter activity"/>
    <property type="evidence" value="ECO:0007669"/>
    <property type="project" value="UniProtKB-UniRule"/>
</dbReference>
<evidence type="ECO:0000256" key="2">
    <source>
        <dbReference type="ARBA" id="ARBA00007069"/>
    </source>
</evidence>
<dbReference type="EMBL" id="LK933160">
    <property type="protein sequence ID" value="CDT45369.1"/>
    <property type="molecule type" value="Genomic_DNA"/>
</dbReference>
<dbReference type="GO" id="GO:0005886">
    <property type="term" value="C:plasma membrane"/>
    <property type="evidence" value="ECO:0007669"/>
    <property type="project" value="UniProtKB-SubCell"/>
</dbReference>
<protein>
    <recommendedName>
        <fullName evidence="10">Molybdenum transport system permease</fullName>
    </recommendedName>
</protein>
<accession>A0A069A7D7</accession>
<dbReference type="EMBL" id="LK932368">
    <property type="protein sequence ID" value="CDS84794.1"/>
    <property type="molecule type" value="Genomic_DNA"/>
</dbReference>
<comment type="similarity">
    <text evidence="2 10">Belongs to the binding-protein-dependent transport system permease family. CysTW subfamily.</text>
</comment>